<dbReference type="AlphaFoldDB" id="A0A6P4J505"/>
<evidence type="ECO:0000313" key="2">
    <source>
        <dbReference type="Proteomes" id="UP001652661"/>
    </source>
</evidence>
<protein>
    <submittedName>
        <fullName evidence="3">Uncharacterized protein</fullName>
    </submittedName>
</protein>
<accession>A0A6P4J505</accession>
<dbReference type="RefSeq" id="XP_017030451.1">
    <property type="nucleotide sequence ID" value="XM_017174962.3"/>
</dbReference>
<dbReference type="GeneID" id="108080294"/>
<name>A0A6P4J505_DROKI</name>
<sequence length="246" mass="28770">MLTERKYTPLIPHRGPPMKPTRIPIPIRYKKQQLEKLRDEKLMRQVKMVKEKAISITENHTDIPSSLRRTELTFWVALKQLIEYFENILDPDATESSPKKSFANFEKSPKSEEQLTFEAMEKLINSDQKPEDQKLQEFRREQKAVEKKFHAGLERLRAVFDFITKQRQAQAEICWEIYQKAEGKDLQEVLSSIAIDKEHLLLELKHVVAASASVSEDLQSKPQATVWDSFKEVAIHWGNLLLEQMN</sequence>
<feature type="region of interest" description="Disordered" evidence="1">
    <location>
        <begin position="1"/>
        <end position="22"/>
    </location>
</feature>
<gene>
    <name evidence="3" type="primary">LOC108080294</name>
</gene>
<organism evidence="2 3">
    <name type="scientific">Drosophila kikkawai</name>
    <name type="common">Fruit fly</name>
    <dbReference type="NCBI Taxonomy" id="30033"/>
    <lineage>
        <taxon>Eukaryota</taxon>
        <taxon>Metazoa</taxon>
        <taxon>Ecdysozoa</taxon>
        <taxon>Arthropoda</taxon>
        <taxon>Hexapoda</taxon>
        <taxon>Insecta</taxon>
        <taxon>Pterygota</taxon>
        <taxon>Neoptera</taxon>
        <taxon>Endopterygota</taxon>
        <taxon>Diptera</taxon>
        <taxon>Brachycera</taxon>
        <taxon>Muscomorpha</taxon>
        <taxon>Ephydroidea</taxon>
        <taxon>Drosophilidae</taxon>
        <taxon>Drosophila</taxon>
        <taxon>Sophophora</taxon>
    </lineage>
</organism>
<keyword evidence="2" id="KW-1185">Reference proteome</keyword>
<dbReference type="Proteomes" id="UP001652661">
    <property type="component" value="Chromosome X"/>
</dbReference>
<reference evidence="3" key="1">
    <citation type="submission" date="2025-08" db="UniProtKB">
        <authorList>
            <consortium name="RefSeq"/>
        </authorList>
    </citation>
    <scope>IDENTIFICATION</scope>
    <source>
        <strain evidence="3">14028-0561.14</strain>
        <tissue evidence="3">Whole fly</tissue>
    </source>
</reference>
<proteinExistence type="predicted"/>
<evidence type="ECO:0000256" key="1">
    <source>
        <dbReference type="SAM" id="MobiDB-lite"/>
    </source>
</evidence>
<evidence type="ECO:0000313" key="3">
    <source>
        <dbReference type="RefSeq" id="XP_017030451.1"/>
    </source>
</evidence>